<dbReference type="Proteomes" id="UP000051952">
    <property type="component" value="Unassembled WGS sequence"/>
</dbReference>
<feature type="region of interest" description="Disordered" evidence="1">
    <location>
        <begin position="23"/>
        <end position="67"/>
    </location>
</feature>
<dbReference type="AlphaFoldDB" id="A0A0S4IWF8"/>
<feature type="region of interest" description="Disordered" evidence="1">
    <location>
        <begin position="259"/>
        <end position="360"/>
    </location>
</feature>
<protein>
    <recommendedName>
        <fullName evidence="4">CUE domain-containing protein</fullName>
    </recommendedName>
</protein>
<dbReference type="SUPFAM" id="SSF46934">
    <property type="entry name" value="UBA-like"/>
    <property type="match status" value="1"/>
</dbReference>
<sequence length="360" mass="37938">VHQGYSIEKLAILGFLDQKEAAGWGGGTSHRGPSASSSSGHVASQNNKSKQQPASNSNTLDHEFERVPTGDPAVDMILSVLPHFTPTLAANALGYYNGDVELLINDALSGNLPPHLEAELPLHGDDDSSAHGPSAATYATIPEDEEEDHYHTASSYHVPSVDTVPQGDMERFVSSHYIDETDEAAYDDDDGGNMLTTVDGHALSETLYLDDGFREHTFEFLYEDERDDANDGEAHVWGAVGALDDSSEDDEMRDLAPLNNHAVPAGSAGSTAPFAHHDGRDGRGGRGSKFGGSRQQPATSGERGRGRGRGSGRGAGGAAAAAPSGDEGRPASYKKVKERKAGGGGSKSALQRSIKRSGFE</sequence>
<evidence type="ECO:0008006" key="4">
    <source>
        <dbReference type="Google" id="ProtNLM"/>
    </source>
</evidence>
<feature type="compositionally biased region" description="Low complexity" evidence="1">
    <location>
        <begin position="30"/>
        <end position="44"/>
    </location>
</feature>
<dbReference type="InterPro" id="IPR009060">
    <property type="entry name" value="UBA-like_sf"/>
</dbReference>
<feature type="compositionally biased region" description="Polar residues" evidence="1">
    <location>
        <begin position="45"/>
        <end position="59"/>
    </location>
</feature>
<proteinExistence type="predicted"/>
<evidence type="ECO:0000313" key="2">
    <source>
        <dbReference type="EMBL" id="CUG05055.1"/>
    </source>
</evidence>
<dbReference type="OMA" id="HEFERVP"/>
<reference evidence="3" key="1">
    <citation type="submission" date="2015-09" db="EMBL/GenBank/DDBJ databases">
        <authorList>
            <consortium name="Pathogen Informatics"/>
        </authorList>
    </citation>
    <scope>NUCLEOTIDE SEQUENCE [LARGE SCALE GENOMIC DNA]</scope>
    <source>
        <strain evidence="3">Lake Konstanz</strain>
    </source>
</reference>
<feature type="compositionally biased region" description="Basic and acidic residues" evidence="1">
    <location>
        <begin position="275"/>
        <end position="284"/>
    </location>
</feature>
<dbReference type="VEuPathDB" id="TriTrypDB:BSAL_70725"/>
<evidence type="ECO:0000256" key="1">
    <source>
        <dbReference type="SAM" id="MobiDB-lite"/>
    </source>
</evidence>
<evidence type="ECO:0000313" key="3">
    <source>
        <dbReference type="Proteomes" id="UP000051952"/>
    </source>
</evidence>
<organism evidence="2 3">
    <name type="scientific">Bodo saltans</name>
    <name type="common">Flagellated protozoan</name>
    <dbReference type="NCBI Taxonomy" id="75058"/>
    <lineage>
        <taxon>Eukaryota</taxon>
        <taxon>Discoba</taxon>
        <taxon>Euglenozoa</taxon>
        <taxon>Kinetoplastea</taxon>
        <taxon>Metakinetoplastina</taxon>
        <taxon>Eubodonida</taxon>
        <taxon>Bodonidae</taxon>
        <taxon>Bodo</taxon>
    </lineage>
</organism>
<feature type="region of interest" description="Disordered" evidence="1">
    <location>
        <begin position="145"/>
        <end position="164"/>
    </location>
</feature>
<feature type="non-terminal residue" evidence="2">
    <location>
        <position position="1"/>
    </location>
</feature>
<accession>A0A0S4IWF8</accession>
<name>A0A0S4IWF8_BODSA</name>
<gene>
    <name evidence="2" type="ORF">BSAL_70725</name>
</gene>
<dbReference type="EMBL" id="CYKH01000531">
    <property type="protein sequence ID" value="CUG05055.1"/>
    <property type="molecule type" value="Genomic_DNA"/>
</dbReference>
<keyword evidence="3" id="KW-1185">Reference proteome</keyword>